<sequence>MEEQIDNFNTIKTQQLKPQLQGKTESFLAKSLFLVSMGSNDYINNYLLPFSTKPSNYTPDAFSNLLIRNYHKQLMKLYEMGGRKFLVVGMGPLGCMPNQIANSGCRSDSCVDKTNKLAAQFNAKLKSTLNELNRSLRVPSFLYWDAYASTMKIINNHTYYGFKYEHKACCGLGNSKGQILCLPLLQCQNRSEYVFWDPFHPTDAFNAIVANQALTAFKKTFS</sequence>
<dbReference type="GO" id="GO:0016042">
    <property type="term" value="P:lipid catabolic process"/>
    <property type="evidence" value="ECO:0007669"/>
    <property type="project" value="UniProtKB-KW"/>
</dbReference>
<evidence type="ECO:0000256" key="7">
    <source>
        <dbReference type="ARBA" id="ARBA00023098"/>
    </source>
</evidence>
<dbReference type="AlphaFoldDB" id="A0AAQ3QF59"/>
<dbReference type="InterPro" id="IPR036514">
    <property type="entry name" value="SGNH_hydro_sf"/>
</dbReference>
<gene>
    <name evidence="8" type="ORF">Cni_G19309</name>
</gene>
<dbReference type="PANTHER" id="PTHR45650">
    <property type="entry name" value="GDSL-LIKE LIPASE/ACYLHYDROLASE-RELATED"/>
    <property type="match status" value="1"/>
</dbReference>
<dbReference type="Gene3D" id="3.40.50.1110">
    <property type="entry name" value="SGNH hydrolase"/>
    <property type="match status" value="1"/>
</dbReference>
<evidence type="ECO:0000313" key="8">
    <source>
        <dbReference type="EMBL" id="WOL10551.1"/>
    </source>
</evidence>
<reference evidence="8 9" key="1">
    <citation type="submission" date="2023-10" db="EMBL/GenBank/DDBJ databases">
        <title>Chromosome-scale genome assembly provides insights into flower coloration mechanisms of Canna indica.</title>
        <authorList>
            <person name="Li C."/>
        </authorList>
    </citation>
    <scope>NUCLEOTIDE SEQUENCE [LARGE SCALE GENOMIC DNA]</scope>
    <source>
        <tissue evidence="8">Flower</tissue>
    </source>
</reference>
<comment type="similarity">
    <text evidence="2">Belongs to the 'GDSL' lipolytic enzyme family.</text>
</comment>
<keyword evidence="5" id="KW-0378">Hydrolase</keyword>
<name>A0AAQ3QF59_9LILI</name>
<dbReference type="InterPro" id="IPR051238">
    <property type="entry name" value="GDSL_esterase/lipase"/>
</dbReference>
<protein>
    <submittedName>
        <fullName evidence="8">GDSL esterase/lipase</fullName>
    </submittedName>
</protein>
<accession>A0AAQ3QF59</accession>
<dbReference type="GO" id="GO:0005576">
    <property type="term" value="C:extracellular region"/>
    <property type="evidence" value="ECO:0007669"/>
    <property type="project" value="UniProtKB-SubCell"/>
</dbReference>
<organism evidence="8 9">
    <name type="scientific">Canna indica</name>
    <name type="common">Indian-shot</name>
    <dbReference type="NCBI Taxonomy" id="4628"/>
    <lineage>
        <taxon>Eukaryota</taxon>
        <taxon>Viridiplantae</taxon>
        <taxon>Streptophyta</taxon>
        <taxon>Embryophyta</taxon>
        <taxon>Tracheophyta</taxon>
        <taxon>Spermatophyta</taxon>
        <taxon>Magnoliopsida</taxon>
        <taxon>Liliopsida</taxon>
        <taxon>Zingiberales</taxon>
        <taxon>Cannaceae</taxon>
        <taxon>Canna</taxon>
    </lineage>
</organism>
<keyword evidence="3" id="KW-0964">Secreted</keyword>
<evidence type="ECO:0000256" key="1">
    <source>
        <dbReference type="ARBA" id="ARBA00004613"/>
    </source>
</evidence>
<dbReference type="GO" id="GO:0016788">
    <property type="term" value="F:hydrolase activity, acting on ester bonds"/>
    <property type="evidence" value="ECO:0007669"/>
    <property type="project" value="InterPro"/>
</dbReference>
<dbReference type="PANTHER" id="PTHR45650:SF8">
    <property type="entry name" value="GDSL ESTERASE_LIPASE"/>
    <property type="match status" value="1"/>
</dbReference>
<evidence type="ECO:0000256" key="6">
    <source>
        <dbReference type="ARBA" id="ARBA00022963"/>
    </source>
</evidence>
<dbReference type="Pfam" id="PF00657">
    <property type="entry name" value="Lipase_GDSL"/>
    <property type="match status" value="1"/>
</dbReference>
<dbReference type="SUPFAM" id="SSF52266">
    <property type="entry name" value="SGNH hydrolase"/>
    <property type="match status" value="1"/>
</dbReference>
<dbReference type="InterPro" id="IPR001087">
    <property type="entry name" value="GDSL"/>
</dbReference>
<evidence type="ECO:0000256" key="2">
    <source>
        <dbReference type="ARBA" id="ARBA00008668"/>
    </source>
</evidence>
<keyword evidence="9" id="KW-1185">Reference proteome</keyword>
<keyword evidence="7" id="KW-0443">Lipid metabolism</keyword>
<comment type="subcellular location">
    <subcellularLocation>
        <location evidence="1">Secreted</location>
    </subcellularLocation>
</comment>
<evidence type="ECO:0000256" key="4">
    <source>
        <dbReference type="ARBA" id="ARBA00022729"/>
    </source>
</evidence>
<dbReference type="Proteomes" id="UP001327560">
    <property type="component" value="Chromosome 6"/>
</dbReference>
<evidence type="ECO:0000256" key="5">
    <source>
        <dbReference type="ARBA" id="ARBA00022801"/>
    </source>
</evidence>
<keyword evidence="6" id="KW-0442">Lipid degradation</keyword>
<keyword evidence="4" id="KW-0732">Signal</keyword>
<evidence type="ECO:0000256" key="3">
    <source>
        <dbReference type="ARBA" id="ARBA00022525"/>
    </source>
</evidence>
<evidence type="ECO:0000313" key="9">
    <source>
        <dbReference type="Proteomes" id="UP001327560"/>
    </source>
</evidence>
<proteinExistence type="inferred from homology"/>
<dbReference type="EMBL" id="CP136895">
    <property type="protein sequence ID" value="WOL10551.1"/>
    <property type="molecule type" value="Genomic_DNA"/>
</dbReference>